<evidence type="ECO:0000256" key="1">
    <source>
        <dbReference type="SAM" id="Phobius"/>
    </source>
</evidence>
<feature type="transmembrane region" description="Helical" evidence="1">
    <location>
        <begin position="64"/>
        <end position="82"/>
    </location>
</feature>
<sequence length="83" mass="9206">MSGSAEISIVAGGTHTAHVKFWAFIILIYLPGFLLMSALATRFTRRRSKGRYVSGFDRAWGEHPEWIVLAVIAGLVFAILTVR</sequence>
<keyword evidence="1" id="KW-0812">Transmembrane</keyword>
<feature type="transmembrane region" description="Helical" evidence="1">
    <location>
        <begin position="21"/>
        <end position="43"/>
    </location>
</feature>
<keyword evidence="1" id="KW-0472">Membrane</keyword>
<protein>
    <submittedName>
        <fullName evidence="2">Uncharacterized protein</fullName>
    </submittedName>
</protein>
<dbReference type="AlphaFoldDB" id="A0A3N0DW06"/>
<proteinExistence type="predicted"/>
<dbReference type="Proteomes" id="UP000277094">
    <property type="component" value="Unassembled WGS sequence"/>
</dbReference>
<keyword evidence="3" id="KW-1185">Reference proteome</keyword>
<keyword evidence="1" id="KW-1133">Transmembrane helix</keyword>
<organism evidence="2 3">
    <name type="scientific">Nocardioides marmorisolisilvae</name>
    <dbReference type="NCBI Taxonomy" id="1542737"/>
    <lineage>
        <taxon>Bacteria</taxon>
        <taxon>Bacillati</taxon>
        <taxon>Actinomycetota</taxon>
        <taxon>Actinomycetes</taxon>
        <taxon>Propionibacteriales</taxon>
        <taxon>Nocardioidaceae</taxon>
        <taxon>Nocardioides</taxon>
    </lineage>
</organism>
<accession>A0A3N0DW06</accession>
<gene>
    <name evidence="2" type="ORF">EFL95_12615</name>
</gene>
<reference evidence="2 3" key="1">
    <citation type="submission" date="2018-11" db="EMBL/GenBank/DDBJ databases">
        <authorList>
            <person name="Li F."/>
        </authorList>
    </citation>
    <scope>NUCLEOTIDE SEQUENCE [LARGE SCALE GENOMIC DNA]</scope>
    <source>
        <strain evidence="2 3">KIS18-7</strain>
    </source>
</reference>
<comment type="caution">
    <text evidence="2">The sequence shown here is derived from an EMBL/GenBank/DDBJ whole genome shotgun (WGS) entry which is preliminary data.</text>
</comment>
<name>A0A3N0DW06_9ACTN</name>
<dbReference type="EMBL" id="RJSG01000002">
    <property type="protein sequence ID" value="RNL79788.1"/>
    <property type="molecule type" value="Genomic_DNA"/>
</dbReference>
<evidence type="ECO:0000313" key="2">
    <source>
        <dbReference type="EMBL" id="RNL79788.1"/>
    </source>
</evidence>
<evidence type="ECO:0000313" key="3">
    <source>
        <dbReference type="Proteomes" id="UP000277094"/>
    </source>
</evidence>